<sequence>MLRKIFVISILFGVGYFVPDFLDMDEKMVITASIEHPTLSRCEIKNNRCTVGPYSLELVTGNFGVLERTTFTLLRHGRPIKGHILVTSDDNQFGTIQSQKDSALSEQSQVLIPYCGNPIMNIVLIDEEAAEGLILQSEV</sequence>
<dbReference type="EMBL" id="JAFEUM010000004">
    <property type="protein sequence ID" value="MBM7036943.1"/>
    <property type="molecule type" value="Genomic_DNA"/>
</dbReference>
<protein>
    <submittedName>
        <fullName evidence="1">Uncharacterized protein</fullName>
    </submittedName>
</protein>
<evidence type="ECO:0000313" key="2">
    <source>
        <dbReference type="Proteomes" id="UP000809621"/>
    </source>
</evidence>
<accession>A0ABS2HHC5</accession>
<organism evidence="1 2">
    <name type="scientific">Vibrio ulleungensis</name>
    <dbReference type="NCBI Taxonomy" id="2807619"/>
    <lineage>
        <taxon>Bacteria</taxon>
        <taxon>Pseudomonadati</taxon>
        <taxon>Pseudomonadota</taxon>
        <taxon>Gammaproteobacteria</taxon>
        <taxon>Vibrionales</taxon>
        <taxon>Vibrionaceae</taxon>
        <taxon>Vibrio</taxon>
    </lineage>
</organism>
<dbReference type="RefSeq" id="WP_205158505.1">
    <property type="nucleotide sequence ID" value="NZ_JAFEUM010000004.1"/>
</dbReference>
<dbReference type="Proteomes" id="UP000809621">
    <property type="component" value="Unassembled WGS sequence"/>
</dbReference>
<reference evidence="1 2" key="1">
    <citation type="submission" date="2021-02" db="EMBL/GenBank/DDBJ databases">
        <authorList>
            <person name="Park J.-S."/>
        </authorList>
    </citation>
    <scope>NUCLEOTIDE SEQUENCE [LARGE SCALE GENOMIC DNA]</scope>
    <source>
        <strain evidence="1 2">188UL20-2</strain>
    </source>
</reference>
<evidence type="ECO:0000313" key="1">
    <source>
        <dbReference type="EMBL" id="MBM7036943.1"/>
    </source>
</evidence>
<comment type="caution">
    <text evidence="1">The sequence shown here is derived from an EMBL/GenBank/DDBJ whole genome shotgun (WGS) entry which is preliminary data.</text>
</comment>
<keyword evidence="2" id="KW-1185">Reference proteome</keyword>
<gene>
    <name evidence="1" type="ORF">JQC93_11075</name>
</gene>
<proteinExistence type="predicted"/>
<name>A0ABS2HHC5_9VIBR</name>